<name>A0ABQ4R5T6_9HYPH</name>
<feature type="domain" description="HTH marR-type" evidence="1">
    <location>
        <begin position="35"/>
        <end position="131"/>
    </location>
</feature>
<dbReference type="InterPro" id="IPR036388">
    <property type="entry name" value="WH-like_DNA-bd_sf"/>
</dbReference>
<proteinExistence type="predicted"/>
<dbReference type="PANTHER" id="PTHR33164:SF104">
    <property type="entry name" value="TRANSCRIPTIONAL REGULATORY PROTEIN"/>
    <property type="match status" value="1"/>
</dbReference>
<dbReference type="SUPFAM" id="SSF46785">
    <property type="entry name" value="Winged helix' DNA-binding domain"/>
    <property type="match status" value="1"/>
</dbReference>
<evidence type="ECO:0000313" key="3">
    <source>
        <dbReference type="Proteomes" id="UP001055167"/>
    </source>
</evidence>
<dbReference type="PANTHER" id="PTHR33164">
    <property type="entry name" value="TRANSCRIPTIONAL REGULATOR, MARR FAMILY"/>
    <property type="match status" value="1"/>
</dbReference>
<dbReference type="EMBL" id="BPQH01000017">
    <property type="protein sequence ID" value="GJD52117.1"/>
    <property type="molecule type" value="Genomic_DNA"/>
</dbReference>
<dbReference type="Proteomes" id="UP001055167">
    <property type="component" value="Unassembled WGS sequence"/>
</dbReference>
<accession>A0ABQ4R5T6</accession>
<reference evidence="2" key="2">
    <citation type="submission" date="2021-08" db="EMBL/GenBank/DDBJ databases">
        <authorList>
            <person name="Tani A."/>
            <person name="Ola A."/>
            <person name="Ogura Y."/>
            <person name="Katsura K."/>
            <person name="Hayashi T."/>
        </authorList>
    </citation>
    <scope>NUCLEOTIDE SEQUENCE</scope>
    <source>
        <strain evidence="2">KCTC 52305</strain>
    </source>
</reference>
<evidence type="ECO:0000313" key="2">
    <source>
        <dbReference type="EMBL" id="GJD52117.1"/>
    </source>
</evidence>
<sequence length="147" mass="15862">MEHDPAPEDGLSREQYAAIAAFRYQLRRFLATSEAAAMQAGLPPQQHQALLAVAGHAGGEPPTVGVLADQLLVAPHTAAELVTRMVQADLMTKTPAVRDRRRMELALTRKAEALLRHLTAAHLDELGTLEPALVRALGRLGRARPSP</sequence>
<dbReference type="Gene3D" id="1.10.10.10">
    <property type="entry name" value="Winged helix-like DNA-binding domain superfamily/Winged helix DNA-binding domain"/>
    <property type="match status" value="1"/>
</dbReference>
<dbReference type="InterPro" id="IPR039422">
    <property type="entry name" value="MarR/SlyA-like"/>
</dbReference>
<organism evidence="2 3">
    <name type="scientific">Methylobacterium crusticola</name>
    <dbReference type="NCBI Taxonomy" id="1697972"/>
    <lineage>
        <taxon>Bacteria</taxon>
        <taxon>Pseudomonadati</taxon>
        <taxon>Pseudomonadota</taxon>
        <taxon>Alphaproteobacteria</taxon>
        <taxon>Hyphomicrobiales</taxon>
        <taxon>Methylobacteriaceae</taxon>
        <taxon>Methylobacterium</taxon>
    </lineage>
</organism>
<dbReference type="InterPro" id="IPR000835">
    <property type="entry name" value="HTH_MarR-typ"/>
</dbReference>
<evidence type="ECO:0000259" key="1">
    <source>
        <dbReference type="SMART" id="SM00347"/>
    </source>
</evidence>
<gene>
    <name evidence="2" type="ORF">OPKNFCMD_4879</name>
</gene>
<keyword evidence="3" id="KW-1185">Reference proteome</keyword>
<comment type="caution">
    <text evidence="2">The sequence shown here is derived from an EMBL/GenBank/DDBJ whole genome shotgun (WGS) entry which is preliminary data.</text>
</comment>
<reference evidence="2" key="1">
    <citation type="journal article" date="2021" name="Front. Microbiol.">
        <title>Comprehensive Comparative Genomics and Phenotyping of Methylobacterium Species.</title>
        <authorList>
            <person name="Alessa O."/>
            <person name="Ogura Y."/>
            <person name="Fujitani Y."/>
            <person name="Takami H."/>
            <person name="Hayashi T."/>
            <person name="Sahin N."/>
            <person name="Tani A."/>
        </authorList>
    </citation>
    <scope>NUCLEOTIDE SEQUENCE</scope>
    <source>
        <strain evidence="2">KCTC 52305</strain>
    </source>
</reference>
<dbReference type="Pfam" id="PF12802">
    <property type="entry name" value="MarR_2"/>
    <property type="match status" value="1"/>
</dbReference>
<protein>
    <recommendedName>
        <fullName evidence="1">HTH marR-type domain-containing protein</fullName>
    </recommendedName>
</protein>
<dbReference type="RefSeq" id="WP_128561669.1">
    <property type="nucleotide sequence ID" value="NZ_BPQH01000017.1"/>
</dbReference>
<dbReference type="SMART" id="SM00347">
    <property type="entry name" value="HTH_MARR"/>
    <property type="match status" value="1"/>
</dbReference>
<dbReference type="InterPro" id="IPR036390">
    <property type="entry name" value="WH_DNA-bd_sf"/>
</dbReference>